<gene>
    <name evidence="1" type="ORF">QO014_001135</name>
</gene>
<name>A0ABU0H4T5_9HYPH</name>
<evidence type="ECO:0000313" key="1">
    <source>
        <dbReference type="EMBL" id="MDQ0436765.1"/>
    </source>
</evidence>
<sequence length="96" mass="10667">MAMGTPGPLPLEIRLFKSWLNLTMLTVESQQVIWLRTMKMALGGQGAEKEAMLMVTEKVEAAIHSGNRLLAGHSSDAIVKSYRSKVRANIRRLSKD</sequence>
<evidence type="ECO:0000313" key="2">
    <source>
        <dbReference type="Proteomes" id="UP001241603"/>
    </source>
</evidence>
<comment type="caution">
    <text evidence="1">The sequence shown here is derived from an EMBL/GenBank/DDBJ whole genome shotgun (WGS) entry which is preliminary data.</text>
</comment>
<reference evidence="1 2" key="1">
    <citation type="submission" date="2023-07" db="EMBL/GenBank/DDBJ databases">
        <title>Genomic Encyclopedia of Type Strains, Phase IV (KMG-IV): sequencing the most valuable type-strain genomes for metagenomic binning, comparative biology and taxonomic classification.</title>
        <authorList>
            <person name="Goeker M."/>
        </authorList>
    </citation>
    <scope>NUCLEOTIDE SEQUENCE [LARGE SCALE GENOMIC DNA]</scope>
    <source>
        <strain evidence="1 2">B6-8</strain>
    </source>
</reference>
<dbReference type="Proteomes" id="UP001241603">
    <property type="component" value="Unassembled WGS sequence"/>
</dbReference>
<accession>A0ABU0H4T5</accession>
<proteinExistence type="predicted"/>
<protein>
    <submittedName>
        <fullName evidence="1">Uncharacterized protein</fullName>
    </submittedName>
</protein>
<dbReference type="RefSeq" id="WP_266347650.1">
    <property type="nucleotide sequence ID" value="NZ_JAPKNG010000001.1"/>
</dbReference>
<dbReference type="EMBL" id="JAUSVO010000001">
    <property type="protein sequence ID" value="MDQ0436765.1"/>
    <property type="molecule type" value="Genomic_DNA"/>
</dbReference>
<keyword evidence="2" id="KW-1185">Reference proteome</keyword>
<organism evidence="1 2">
    <name type="scientific">Kaistia dalseonensis</name>
    <dbReference type="NCBI Taxonomy" id="410840"/>
    <lineage>
        <taxon>Bacteria</taxon>
        <taxon>Pseudomonadati</taxon>
        <taxon>Pseudomonadota</taxon>
        <taxon>Alphaproteobacteria</taxon>
        <taxon>Hyphomicrobiales</taxon>
        <taxon>Kaistiaceae</taxon>
        <taxon>Kaistia</taxon>
    </lineage>
</organism>